<keyword evidence="3 4" id="KW-0539">Nucleus</keyword>
<comment type="subcellular location">
    <subcellularLocation>
        <location evidence="1 4">Nucleus</location>
    </subcellularLocation>
</comment>
<feature type="compositionally biased region" description="Polar residues" evidence="5">
    <location>
        <begin position="268"/>
        <end position="279"/>
    </location>
</feature>
<accession>A0A9P4HQF1</accession>
<feature type="compositionally biased region" description="Polar residues" evidence="5">
    <location>
        <begin position="27"/>
        <end position="41"/>
    </location>
</feature>
<evidence type="ECO:0000256" key="4">
    <source>
        <dbReference type="RuleBase" id="RU364147"/>
    </source>
</evidence>
<evidence type="ECO:0000313" key="6">
    <source>
        <dbReference type="EMBL" id="KAF2084521.1"/>
    </source>
</evidence>
<dbReference type="EMBL" id="ML978740">
    <property type="protein sequence ID" value="KAF2084521.1"/>
    <property type="molecule type" value="Genomic_DNA"/>
</dbReference>
<dbReference type="GO" id="GO:0003712">
    <property type="term" value="F:transcription coregulator activity"/>
    <property type="evidence" value="ECO:0007669"/>
    <property type="project" value="InterPro"/>
</dbReference>
<feature type="compositionally biased region" description="Basic and acidic residues" evidence="5">
    <location>
        <begin position="94"/>
        <end position="112"/>
    </location>
</feature>
<feature type="compositionally biased region" description="Low complexity" evidence="5">
    <location>
        <begin position="123"/>
        <end position="141"/>
    </location>
</feature>
<feature type="compositionally biased region" description="Low complexity" evidence="5">
    <location>
        <begin position="54"/>
        <end position="93"/>
    </location>
</feature>
<evidence type="ECO:0000256" key="5">
    <source>
        <dbReference type="SAM" id="MobiDB-lite"/>
    </source>
</evidence>
<comment type="subunit">
    <text evidence="4">Component of the Mediator complex.</text>
</comment>
<keyword evidence="4" id="KW-0010">Activator</keyword>
<keyword evidence="4" id="KW-0805">Transcription regulation</keyword>
<comment type="caution">
    <text evidence="6">The sequence shown here is derived from an EMBL/GenBank/DDBJ whole genome shotgun (WGS) entry which is preliminary data.</text>
</comment>
<reference evidence="6" key="1">
    <citation type="journal article" date="2020" name="Stud. Mycol.">
        <title>101 Dothideomycetes genomes: a test case for predicting lifestyles and emergence of pathogens.</title>
        <authorList>
            <person name="Haridas S."/>
            <person name="Albert R."/>
            <person name="Binder M."/>
            <person name="Bloem J."/>
            <person name="Labutti K."/>
            <person name="Salamov A."/>
            <person name="Andreopoulos B."/>
            <person name="Baker S."/>
            <person name="Barry K."/>
            <person name="Bills G."/>
            <person name="Bluhm B."/>
            <person name="Cannon C."/>
            <person name="Castanera R."/>
            <person name="Culley D."/>
            <person name="Daum C."/>
            <person name="Ezra D."/>
            <person name="Gonzalez J."/>
            <person name="Henrissat B."/>
            <person name="Kuo A."/>
            <person name="Liang C."/>
            <person name="Lipzen A."/>
            <person name="Lutzoni F."/>
            <person name="Magnuson J."/>
            <person name="Mondo S."/>
            <person name="Nolan M."/>
            <person name="Ohm R."/>
            <person name="Pangilinan J."/>
            <person name="Park H.-J."/>
            <person name="Ramirez L."/>
            <person name="Alfaro M."/>
            <person name="Sun H."/>
            <person name="Tritt A."/>
            <person name="Yoshinaga Y."/>
            <person name="Zwiers L.-H."/>
            <person name="Turgeon B."/>
            <person name="Goodwin S."/>
            <person name="Spatafora J."/>
            <person name="Crous P."/>
            <person name="Grigoriev I."/>
        </authorList>
    </citation>
    <scope>NUCLEOTIDE SEQUENCE</scope>
    <source>
        <strain evidence="6">CBS 121410</strain>
    </source>
</reference>
<evidence type="ECO:0000256" key="1">
    <source>
        <dbReference type="ARBA" id="ARBA00004123"/>
    </source>
</evidence>
<dbReference type="AlphaFoldDB" id="A0A9P4HQF1"/>
<comment type="function">
    <text evidence="4">Component of the Mediator complex, a coactivator involved in the regulated transcription of nearly all RNA polymerase II-dependent genes. Mediator functions as a bridge to convey information from gene-specific regulatory proteins to the basal RNA polymerase II transcription machinery. Mediator is recruited to promoters by direct interactions with regulatory proteins and serves as a scaffold for the assembly of a functional pre-initiation complex with RNA polymerase II and the general transcription factors.</text>
</comment>
<proteinExistence type="inferred from homology"/>
<gene>
    <name evidence="4" type="primary">MED11</name>
    <name evidence="6" type="ORF">K490DRAFT_68640</name>
</gene>
<dbReference type="GO" id="GO:0006357">
    <property type="term" value="P:regulation of transcription by RNA polymerase II"/>
    <property type="evidence" value="ECO:0007669"/>
    <property type="project" value="InterPro"/>
</dbReference>
<protein>
    <recommendedName>
        <fullName evidence="4">Mediator of RNA polymerase II transcription subunit 11</fullName>
    </recommendedName>
    <alternativeName>
        <fullName evidence="4">Mediator complex subunit 11</fullName>
    </alternativeName>
</protein>
<comment type="similarity">
    <text evidence="2 4">Belongs to the Mediator complex subunit 11 family.</text>
</comment>
<dbReference type="OrthoDB" id="5418434at2759"/>
<feature type="compositionally biased region" description="Polar residues" evidence="5">
    <location>
        <begin position="148"/>
        <end position="161"/>
    </location>
</feature>
<feature type="region of interest" description="Disordered" evidence="5">
    <location>
        <begin position="1"/>
        <end position="203"/>
    </location>
</feature>
<feature type="region of interest" description="Disordered" evidence="5">
    <location>
        <begin position="215"/>
        <end position="280"/>
    </location>
</feature>
<dbReference type="Pfam" id="PF10280">
    <property type="entry name" value="Med11"/>
    <property type="match status" value="1"/>
</dbReference>
<dbReference type="InterPro" id="IPR019404">
    <property type="entry name" value="Mediator_Med11"/>
</dbReference>
<organism evidence="6 7">
    <name type="scientific">Saccharata proteae CBS 121410</name>
    <dbReference type="NCBI Taxonomy" id="1314787"/>
    <lineage>
        <taxon>Eukaryota</taxon>
        <taxon>Fungi</taxon>
        <taxon>Dikarya</taxon>
        <taxon>Ascomycota</taxon>
        <taxon>Pezizomycotina</taxon>
        <taxon>Dothideomycetes</taxon>
        <taxon>Dothideomycetes incertae sedis</taxon>
        <taxon>Botryosphaeriales</taxon>
        <taxon>Saccharataceae</taxon>
        <taxon>Saccharata</taxon>
    </lineage>
</organism>
<dbReference type="Proteomes" id="UP000799776">
    <property type="component" value="Unassembled WGS sequence"/>
</dbReference>
<feature type="compositionally biased region" description="Basic and acidic residues" evidence="5">
    <location>
        <begin position="230"/>
        <end position="240"/>
    </location>
</feature>
<feature type="region of interest" description="Disordered" evidence="5">
    <location>
        <begin position="419"/>
        <end position="454"/>
    </location>
</feature>
<evidence type="ECO:0000256" key="2">
    <source>
        <dbReference type="ARBA" id="ARBA00008186"/>
    </source>
</evidence>
<sequence length="454" mass="48407">MADNPAADPPLGGSPARAHQDADKAAITNSSRTVSPDTPTKSAPVPIPSSRTVSPDTPAKSAPAPTPSSRTASPDTPTKSAPAPTPSTPTKSRSNSEHNTLLDRSEDKETKQEAGPAQSNYRSPSVYTDSSSSTASLDTPTKPALARNKSTPAQRPSNSKHTFPLDSSKDRRTKQEVPAPLNYLPASRPTDLSSFTNEPITPSRAEVIVNRFQGLLKVRPTESPTTTKAFDQRKQHDDLVSARSPSNRRPKPPPGTNTTQRKPAAEYTMSSSNQPSGPANTDAFANIRALNELKAEVPLALKSAGLAVNALTDRPLQPSSADEADIAAHSAEMEARKANFQAHTADFYARIKTLSEGLNKSLQGLVEAGIVKDTVEGQGDEEKGVSNGGLGELDVGNLNARAKDVGTGKAAEMLKEMRARLEKMKREREEAKRKRDEEEGKGGEEDGDKMLGLE</sequence>
<dbReference type="GO" id="GO:0016592">
    <property type="term" value="C:mediator complex"/>
    <property type="evidence" value="ECO:0007669"/>
    <property type="project" value="InterPro"/>
</dbReference>
<keyword evidence="7" id="KW-1185">Reference proteome</keyword>
<keyword evidence="4" id="KW-0804">Transcription</keyword>
<name>A0A9P4HQF1_9PEZI</name>
<evidence type="ECO:0000313" key="7">
    <source>
        <dbReference type="Proteomes" id="UP000799776"/>
    </source>
</evidence>
<feature type="compositionally biased region" description="Polar residues" evidence="5">
    <location>
        <begin position="190"/>
        <end position="200"/>
    </location>
</feature>
<evidence type="ECO:0000256" key="3">
    <source>
        <dbReference type="ARBA" id="ARBA00023242"/>
    </source>
</evidence>